<keyword evidence="1" id="KW-0812">Transmembrane</keyword>
<organism evidence="2 3">
    <name type="scientific">Calidithermus roseus</name>
    <dbReference type="NCBI Taxonomy" id="1644118"/>
    <lineage>
        <taxon>Bacteria</taxon>
        <taxon>Thermotogati</taxon>
        <taxon>Deinococcota</taxon>
        <taxon>Deinococci</taxon>
        <taxon>Thermales</taxon>
        <taxon>Thermaceae</taxon>
        <taxon>Calidithermus</taxon>
    </lineage>
</organism>
<evidence type="ECO:0000313" key="2">
    <source>
        <dbReference type="EMBL" id="RIH85584.1"/>
    </source>
</evidence>
<dbReference type="RefSeq" id="WP_119278139.1">
    <property type="nucleotide sequence ID" value="NZ_QWLA01000040.1"/>
</dbReference>
<keyword evidence="3" id="KW-1185">Reference proteome</keyword>
<name>A0A399ELI1_9DEIN</name>
<dbReference type="AlphaFoldDB" id="A0A399ELI1"/>
<sequence length="116" mass="12684">MRGTTMAIAVSIFIVAALLVGLSIPLVQGKVPPNSTYGFRTSKTLADPSIWYEANRFAGRVTITVSIVMIVLGIALLLLDRYTKLDPNSLTVLGLAFEIVPLLVLILVLFLYHRNL</sequence>
<dbReference type="EMBL" id="QWLA01000040">
    <property type="protein sequence ID" value="RIH85584.1"/>
    <property type="molecule type" value="Genomic_DNA"/>
</dbReference>
<evidence type="ECO:0000313" key="3">
    <source>
        <dbReference type="Proteomes" id="UP000265341"/>
    </source>
</evidence>
<dbReference type="OrthoDB" id="34574at2"/>
<comment type="caution">
    <text evidence="2">The sequence shown here is derived from an EMBL/GenBank/DDBJ whole genome shotgun (WGS) entry which is preliminary data.</text>
</comment>
<reference evidence="2 3" key="1">
    <citation type="submission" date="2018-08" db="EMBL/GenBank/DDBJ databases">
        <title>Meiothermus roseus NBRC 110900 genome sequencing project.</title>
        <authorList>
            <person name="Da Costa M.S."/>
            <person name="Albuquerque L."/>
            <person name="Raposo P."/>
            <person name="Froufe H.J.C."/>
            <person name="Barroso C.S."/>
            <person name="Egas C."/>
        </authorList>
    </citation>
    <scope>NUCLEOTIDE SEQUENCE [LARGE SCALE GENOMIC DNA]</scope>
    <source>
        <strain evidence="2 3">NBRC 110900</strain>
    </source>
</reference>
<gene>
    <name evidence="2" type="ORF">Mrose_02148</name>
</gene>
<accession>A0A399ELI1</accession>
<evidence type="ECO:0000256" key="1">
    <source>
        <dbReference type="SAM" id="Phobius"/>
    </source>
</evidence>
<keyword evidence="1" id="KW-0472">Membrane</keyword>
<dbReference type="Proteomes" id="UP000265341">
    <property type="component" value="Unassembled WGS sequence"/>
</dbReference>
<feature type="transmembrane region" description="Helical" evidence="1">
    <location>
        <begin position="90"/>
        <end position="112"/>
    </location>
</feature>
<dbReference type="Pfam" id="PF13630">
    <property type="entry name" value="SdpI"/>
    <property type="match status" value="1"/>
</dbReference>
<protein>
    <submittedName>
        <fullName evidence="2">SdpI/YhfL protein family protein</fullName>
    </submittedName>
</protein>
<proteinExistence type="predicted"/>
<dbReference type="InterPro" id="IPR025962">
    <property type="entry name" value="SdpI/YhfL"/>
</dbReference>
<feature type="transmembrane region" description="Helical" evidence="1">
    <location>
        <begin position="57"/>
        <end position="78"/>
    </location>
</feature>
<keyword evidence="1" id="KW-1133">Transmembrane helix</keyword>